<dbReference type="InterPro" id="IPR050884">
    <property type="entry name" value="CNP_phosphodiesterase-III"/>
</dbReference>
<dbReference type="Gene3D" id="3.60.21.10">
    <property type="match status" value="1"/>
</dbReference>
<proteinExistence type="inferred from homology"/>
<dbReference type="RefSeq" id="WP_088822325.1">
    <property type="nucleotide sequence ID" value="NZ_FZLN01000001.1"/>
</dbReference>
<dbReference type="EMBL" id="FZLN01000001">
    <property type="protein sequence ID" value="SNQ28327.1"/>
    <property type="molecule type" value="Genomic_DNA"/>
</dbReference>
<feature type="domain" description="Calcineurin-like phosphoesterase" evidence="5">
    <location>
        <begin position="2"/>
        <end position="189"/>
    </location>
</feature>
<evidence type="ECO:0000313" key="6">
    <source>
        <dbReference type="EMBL" id="SNQ28327.1"/>
    </source>
</evidence>
<dbReference type="SUPFAM" id="SSF56300">
    <property type="entry name" value="Metallo-dependent phosphatases"/>
    <property type="match status" value="1"/>
</dbReference>
<dbReference type="Proteomes" id="UP000243463">
    <property type="component" value="Unassembled WGS sequence"/>
</dbReference>
<dbReference type="PANTHER" id="PTHR42988">
    <property type="entry name" value="PHOSPHOHYDROLASE"/>
    <property type="match status" value="1"/>
</dbReference>
<accession>A0A217EDE4</accession>
<evidence type="ECO:0000256" key="2">
    <source>
        <dbReference type="ARBA" id="ARBA00022801"/>
    </source>
</evidence>
<keyword evidence="1" id="KW-0479">Metal-binding</keyword>
<dbReference type="InterPro" id="IPR029052">
    <property type="entry name" value="Metallo-depent_PP-like"/>
</dbReference>
<keyword evidence="3" id="KW-0408">Iron</keyword>
<reference evidence="7" key="1">
    <citation type="submission" date="2017-06" db="EMBL/GenBank/DDBJ databases">
        <authorList>
            <person name="Varghese N."/>
            <person name="Submissions S."/>
        </authorList>
    </citation>
    <scope>NUCLEOTIDE SEQUENCE [LARGE SCALE GENOMIC DNA]</scope>
    <source>
        <strain evidence="7">ANC 5114</strain>
    </source>
</reference>
<evidence type="ECO:0000256" key="1">
    <source>
        <dbReference type="ARBA" id="ARBA00022723"/>
    </source>
</evidence>
<keyword evidence="7" id="KW-1185">Reference proteome</keyword>
<organism evidence="6 7">
    <name type="scientific">Acinetobacter apis</name>
    <dbReference type="NCBI Taxonomy" id="1229165"/>
    <lineage>
        <taxon>Bacteria</taxon>
        <taxon>Pseudomonadati</taxon>
        <taxon>Pseudomonadota</taxon>
        <taxon>Gammaproteobacteria</taxon>
        <taxon>Moraxellales</taxon>
        <taxon>Moraxellaceae</taxon>
        <taxon>Acinetobacter</taxon>
    </lineage>
</organism>
<protein>
    <submittedName>
        <fullName evidence="6">3',5'-cyclic AMP phosphodiesterase CpdA</fullName>
    </submittedName>
</protein>
<dbReference type="InterPro" id="IPR004843">
    <property type="entry name" value="Calcineurin-like_PHP"/>
</dbReference>
<dbReference type="AlphaFoldDB" id="A0A217EDE4"/>
<dbReference type="GO" id="GO:0016787">
    <property type="term" value="F:hydrolase activity"/>
    <property type="evidence" value="ECO:0007669"/>
    <property type="project" value="UniProtKB-KW"/>
</dbReference>
<sequence length="258" mass="29963">MLLHLSDLHFGTEKKACMDAIERFCQQHDIEAIAVSGDLTQRARFKQFAACKQFLDRLNVPYLVVPGNHDIPLYHLWNRAFKPLNHYRHFFGDAEQTLETEHFYLMGLNSIRRHHHTKGHISHRQIQDIDHALKYSPSHKLKLVVVHQPFYTPFTQIDGARDCPKRAQHALEQWSKHDLFGLLHGHLHQTGVYDIGQIFGLNTARPIWDIHAGTAISWRLRHGLPNGFNTVSSTGEITHYCFDVLRQEFVIDLKKSNQ</sequence>
<comment type="similarity">
    <text evidence="4">Belongs to the cyclic nucleotide phosphodiesterase class-III family.</text>
</comment>
<gene>
    <name evidence="6" type="ORF">SAMN05444584_0245</name>
</gene>
<dbReference type="Pfam" id="PF00149">
    <property type="entry name" value="Metallophos"/>
    <property type="match status" value="1"/>
</dbReference>
<evidence type="ECO:0000259" key="5">
    <source>
        <dbReference type="Pfam" id="PF00149"/>
    </source>
</evidence>
<evidence type="ECO:0000313" key="7">
    <source>
        <dbReference type="Proteomes" id="UP000243463"/>
    </source>
</evidence>
<evidence type="ECO:0000256" key="3">
    <source>
        <dbReference type="ARBA" id="ARBA00023004"/>
    </source>
</evidence>
<dbReference type="GO" id="GO:0046872">
    <property type="term" value="F:metal ion binding"/>
    <property type="evidence" value="ECO:0007669"/>
    <property type="project" value="UniProtKB-KW"/>
</dbReference>
<keyword evidence="2" id="KW-0378">Hydrolase</keyword>
<dbReference type="OrthoDB" id="9811542at2"/>
<dbReference type="PANTHER" id="PTHR42988:SF2">
    <property type="entry name" value="CYCLIC NUCLEOTIDE PHOSPHODIESTERASE CBUA0032-RELATED"/>
    <property type="match status" value="1"/>
</dbReference>
<name>A0A217EDE4_9GAMM</name>
<evidence type="ECO:0000256" key="4">
    <source>
        <dbReference type="ARBA" id="ARBA00025742"/>
    </source>
</evidence>